<evidence type="ECO:0000256" key="1">
    <source>
        <dbReference type="SAM" id="Phobius"/>
    </source>
</evidence>
<protein>
    <recommendedName>
        <fullName evidence="4">DUF5673 domain-containing protein</fullName>
    </recommendedName>
</protein>
<organism evidence="2 3">
    <name type="scientific">Candidatus Gottesmanbacteria bacterium GW2011_GWA1_48_13</name>
    <dbReference type="NCBI Taxonomy" id="1618439"/>
    <lineage>
        <taxon>Bacteria</taxon>
        <taxon>Candidatus Gottesmaniibacteriota</taxon>
    </lineage>
</organism>
<gene>
    <name evidence="2" type="ORF">UY27_C0023G0003</name>
</gene>
<keyword evidence="1" id="KW-0472">Membrane</keyword>
<evidence type="ECO:0000313" key="3">
    <source>
        <dbReference type="Proteomes" id="UP000034661"/>
    </source>
</evidence>
<dbReference type="EMBL" id="LCPJ01000023">
    <property type="protein sequence ID" value="KKU95295.1"/>
    <property type="molecule type" value="Genomic_DNA"/>
</dbReference>
<name>A0A0G1XLT3_9BACT</name>
<feature type="transmembrane region" description="Helical" evidence="1">
    <location>
        <begin position="31"/>
        <end position="48"/>
    </location>
</feature>
<evidence type="ECO:0000313" key="2">
    <source>
        <dbReference type="EMBL" id="KKU95295.1"/>
    </source>
</evidence>
<feature type="transmembrane region" description="Helical" evidence="1">
    <location>
        <begin position="54"/>
        <end position="71"/>
    </location>
</feature>
<dbReference type="AlphaFoldDB" id="A0A0G1XLT3"/>
<evidence type="ECO:0008006" key="4">
    <source>
        <dbReference type="Google" id="ProtNLM"/>
    </source>
</evidence>
<reference evidence="2 3" key="1">
    <citation type="journal article" date="2015" name="Nature">
        <title>rRNA introns, odd ribosomes, and small enigmatic genomes across a large radiation of phyla.</title>
        <authorList>
            <person name="Brown C.T."/>
            <person name="Hug L.A."/>
            <person name="Thomas B.C."/>
            <person name="Sharon I."/>
            <person name="Castelle C.J."/>
            <person name="Singh A."/>
            <person name="Wilkins M.J."/>
            <person name="Williams K.H."/>
            <person name="Banfield J.F."/>
        </authorList>
    </citation>
    <scope>NUCLEOTIDE SEQUENCE [LARGE SCALE GENOMIC DNA]</scope>
</reference>
<accession>A0A0G1XLT3</accession>
<keyword evidence="1" id="KW-1133">Transmembrane helix</keyword>
<comment type="caution">
    <text evidence="2">The sequence shown here is derived from an EMBL/GenBank/DDBJ whole genome shotgun (WGS) entry which is preliminary data.</text>
</comment>
<proteinExistence type="predicted"/>
<dbReference type="Proteomes" id="UP000034661">
    <property type="component" value="Unassembled WGS sequence"/>
</dbReference>
<sequence length="168" mass="19716">MDPAQPQIEQEKELVVWKAMERPFKVRDRQFFTTAMVIAMLVGVILLFAREWMLVATLAAGVFAYYVWSTVPPQEVEYKITTRGVRMHGKLYTWAEMVRWWVEEKWGYKLLAVDVPGSFPKRLYLVMTDNENQIKEAMGKYVLMEKPAETTMDRAGKWLTEKFPLEAK</sequence>
<keyword evidence="1" id="KW-0812">Transmembrane</keyword>